<accession>A0A0C2WJ12</accession>
<evidence type="ECO:0000256" key="2">
    <source>
        <dbReference type="ARBA" id="ARBA00009347"/>
    </source>
</evidence>
<dbReference type="Proteomes" id="UP000325576">
    <property type="component" value="Unassembled WGS sequence"/>
</dbReference>
<dbReference type="SUPFAM" id="SSF56645">
    <property type="entry name" value="Acyl-CoA dehydrogenase NM domain-like"/>
    <property type="match status" value="2"/>
</dbReference>
<keyword evidence="3" id="KW-0285">Flavoprotein</keyword>
<dbReference type="SUPFAM" id="SSF47203">
    <property type="entry name" value="Acyl-CoA dehydrogenase C-terminal domain-like"/>
    <property type="match status" value="2"/>
</dbReference>
<gene>
    <name evidence="9" type="ORF">BS297_10180</name>
</gene>
<feature type="domain" description="Acyl-CoA dehydrogenase/oxidase C-terminal" evidence="6">
    <location>
        <begin position="587"/>
        <end position="731"/>
    </location>
</feature>
<evidence type="ECO:0000313" key="9">
    <source>
        <dbReference type="EMBL" id="KAB2585480.1"/>
    </source>
</evidence>
<evidence type="ECO:0000259" key="6">
    <source>
        <dbReference type="Pfam" id="PF00441"/>
    </source>
</evidence>
<keyword evidence="4" id="KW-0274">FAD</keyword>
<dbReference type="InterPro" id="IPR006091">
    <property type="entry name" value="Acyl-CoA_Oxase/DH_mid-dom"/>
</dbReference>
<dbReference type="InterPro" id="IPR009075">
    <property type="entry name" value="AcylCo_DH/oxidase_C"/>
</dbReference>
<dbReference type="PANTHER" id="PTHR43292:SF4">
    <property type="entry name" value="ACYL-COA DEHYDROGENASE FADE34"/>
    <property type="match status" value="1"/>
</dbReference>
<dbReference type="EMBL" id="MRBO01000322">
    <property type="protein sequence ID" value="KAB2585480.1"/>
    <property type="molecule type" value="Genomic_DNA"/>
</dbReference>
<dbReference type="PANTHER" id="PTHR43292">
    <property type="entry name" value="ACYL-COA DEHYDROGENASE"/>
    <property type="match status" value="1"/>
</dbReference>
<dbReference type="Gene3D" id="2.40.110.10">
    <property type="entry name" value="Butyryl-CoA Dehydrogenase, subunit A, domain 2"/>
    <property type="match status" value="2"/>
</dbReference>
<dbReference type="GO" id="GO:0050660">
    <property type="term" value="F:flavin adenine dinucleotide binding"/>
    <property type="evidence" value="ECO:0007669"/>
    <property type="project" value="InterPro"/>
</dbReference>
<dbReference type="Gene3D" id="1.20.140.10">
    <property type="entry name" value="Butyryl-CoA Dehydrogenase, subunit A, domain 3"/>
    <property type="match status" value="2"/>
</dbReference>
<sequence>MALPLLEDHRDLAEAVAAFANRFGGIADTRSNVKRYTAGDRPDSWDGLVRQGLHAVHLPEQYGGDGAGLAELAVVVEQLGDALYPGPYVPTVIASGILATAAGPAAETMLTELATGATGAVCTGTRLRAARSDAGWTVSGSADPALGLPGADVVLVRANSEDGELWFRLEPSASAAVVIEDGVDLTRSIGTLTLTDHQVEAGLIVDGLQAHRTDLIVNTVLAAEASGIAGWALRTAVDYVKSRQQFGRPVGSFQAVQHKAAMMLVRSEIACAAAWDAARSEDHDEDQQKLVSAQAALAALPVGIENALECVTLLGGIGFTWEHDAHLYWRRAISIAAVAGSEVKWAHTLGDRSADSERDFSFVDPEMLPELREQVRRVLDEVALLPDDGTTSASWAPAKGSARRARFADARLVAPHYRAPYGLGAGPREQAVIAHEFAMRGWAQPSTVIGEWVLPTILEHGNAEQQDRFVEPSLRADIIWCQLFSEPGAGSDLAGLSTKARKVDGGWVLSGQKVWNSGAHEADWGVCLARSDADAPKHRGLSYFLVDMTSKGVDVRPLKQATGKSEFNEVFLDEVFVPDDCLVAEPGQGWKLAATTLSNERLSMGSTLHHGSSRLFRQVIADASHDCPREDAVEGLGRSISRELALSAMNLRGVSARLAGQEPGAEISVSKVYNALAQREGSRDLLRLLGPRAAVVDPSANYAIDHIGLPSILFGGGTVEIQLNVIAQRVLGLPRS</sequence>
<evidence type="ECO:0000313" key="10">
    <source>
        <dbReference type="Proteomes" id="UP000325576"/>
    </source>
</evidence>
<dbReference type="InterPro" id="IPR052161">
    <property type="entry name" value="Mycobact_Acyl-CoA_DH"/>
</dbReference>
<name>A0A0C2WJ12_RHOER</name>
<evidence type="ECO:0000259" key="7">
    <source>
        <dbReference type="Pfam" id="PF02770"/>
    </source>
</evidence>
<evidence type="ECO:0000259" key="8">
    <source>
        <dbReference type="Pfam" id="PF02771"/>
    </source>
</evidence>
<protein>
    <submittedName>
        <fullName evidence="9">Acyl-CoA dehydrogenase</fullName>
    </submittedName>
</protein>
<dbReference type="InterPro" id="IPR046373">
    <property type="entry name" value="Acyl-CoA_Oxase/DH_mid-dom_sf"/>
</dbReference>
<organism evidence="9 10">
    <name type="scientific">Rhodococcus erythropolis</name>
    <name type="common">Arthrobacter picolinophilus</name>
    <dbReference type="NCBI Taxonomy" id="1833"/>
    <lineage>
        <taxon>Bacteria</taxon>
        <taxon>Bacillati</taxon>
        <taxon>Actinomycetota</taxon>
        <taxon>Actinomycetes</taxon>
        <taxon>Mycobacteriales</taxon>
        <taxon>Nocardiaceae</taxon>
        <taxon>Rhodococcus</taxon>
        <taxon>Rhodococcus erythropolis group</taxon>
    </lineage>
</organism>
<dbReference type="Pfam" id="PF02771">
    <property type="entry name" value="Acyl-CoA_dh_N"/>
    <property type="match status" value="1"/>
</dbReference>
<comment type="caution">
    <text evidence="9">The sequence shown here is derived from an EMBL/GenBank/DDBJ whole genome shotgun (WGS) entry which is preliminary data.</text>
</comment>
<dbReference type="GO" id="GO:0016627">
    <property type="term" value="F:oxidoreductase activity, acting on the CH-CH group of donors"/>
    <property type="evidence" value="ECO:0007669"/>
    <property type="project" value="InterPro"/>
</dbReference>
<comment type="cofactor">
    <cofactor evidence="1">
        <name>FAD</name>
        <dbReference type="ChEBI" id="CHEBI:57692"/>
    </cofactor>
</comment>
<comment type="similarity">
    <text evidence="2">Belongs to the acyl-CoA dehydrogenase family.</text>
</comment>
<evidence type="ECO:0000256" key="1">
    <source>
        <dbReference type="ARBA" id="ARBA00001974"/>
    </source>
</evidence>
<keyword evidence="5" id="KW-0560">Oxidoreductase</keyword>
<dbReference type="Pfam" id="PF02770">
    <property type="entry name" value="Acyl-CoA_dh_M"/>
    <property type="match status" value="1"/>
</dbReference>
<feature type="domain" description="Acyl-CoA dehydrogenase/oxidase C-terminal" evidence="6">
    <location>
        <begin position="220"/>
        <end position="341"/>
    </location>
</feature>
<evidence type="ECO:0000256" key="3">
    <source>
        <dbReference type="ARBA" id="ARBA00022630"/>
    </source>
</evidence>
<reference evidence="9 10" key="1">
    <citation type="journal article" date="2017" name="Poromechanics V (2013)">
        <title>Genomic Characterization of the Arsenic-Tolerant Actinobacterium, &lt;i&gt;Rhodococcus erythropolis&lt;/i&gt; S43.</title>
        <authorList>
            <person name="Retamal-Morales G."/>
            <person name="Mehnert M."/>
            <person name="Schwabe R."/>
            <person name="Tischler D."/>
            <person name="Schloemann M."/>
            <person name="Levican G.J."/>
        </authorList>
    </citation>
    <scope>NUCLEOTIDE SEQUENCE [LARGE SCALE GENOMIC DNA]</scope>
    <source>
        <strain evidence="9 10">S43</strain>
    </source>
</reference>
<dbReference type="InterPro" id="IPR009100">
    <property type="entry name" value="AcylCoA_DH/oxidase_NM_dom_sf"/>
</dbReference>
<dbReference type="AlphaFoldDB" id="A0A0C2WJ12"/>
<proteinExistence type="inferred from homology"/>
<dbReference type="InterPro" id="IPR037069">
    <property type="entry name" value="AcylCoA_DH/ox_N_sf"/>
</dbReference>
<dbReference type="Gene3D" id="1.10.540.10">
    <property type="entry name" value="Acyl-CoA dehydrogenase/oxidase, N-terminal domain"/>
    <property type="match status" value="2"/>
</dbReference>
<feature type="domain" description="Acyl-CoA dehydrogenase/oxidase N-terminal" evidence="8">
    <location>
        <begin position="7"/>
        <end position="101"/>
    </location>
</feature>
<feature type="domain" description="Acyl-CoA oxidase/dehydrogenase middle" evidence="7">
    <location>
        <begin position="481"/>
        <end position="574"/>
    </location>
</feature>
<evidence type="ECO:0000256" key="5">
    <source>
        <dbReference type="ARBA" id="ARBA00023002"/>
    </source>
</evidence>
<evidence type="ECO:0000256" key="4">
    <source>
        <dbReference type="ARBA" id="ARBA00022827"/>
    </source>
</evidence>
<dbReference type="GO" id="GO:0005886">
    <property type="term" value="C:plasma membrane"/>
    <property type="evidence" value="ECO:0007669"/>
    <property type="project" value="TreeGrafter"/>
</dbReference>
<dbReference type="Pfam" id="PF00441">
    <property type="entry name" value="Acyl-CoA_dh_1"/>
    <property type="match status" value="2"/>
</dbReference>
<dbReference type="InterPro" id="IPR036250">
    <property type="entry name" value="AcylCo_DH-like_C"/>
</dbReference>
<dbReference type="FunFam" id="2.40.110.10:FF:000011">
    <property type="entry name" value="Acyl-CoA dehydrogenase FadE34"/>
    <property type="match status" value="1"/>
</dbReference>
<dbReference type="InterPro" id="IPR013786">
    <property type="entry name" value="AcylCoA_DH/ox_N"/>
</dbReference>